<evidence type="ECO:0000313" key="3">
    <source>
        <dbReference type="Proteomes" id="UP000188543"/>
    </source>
</evidence>
<evidence type="ECO:0000313" key="2">
    <source>
        <dbReference type="EMBL" id="ONU85009.1"/>
    </source>
</evidence>
<dbReference type="RefSeq" id="WP_048986610.1">
    <property type="nucleotide sequence ID" value="NZ_CADETK010000010.1"/>
</dbReference>
<name>A0A1V2W3H5_9BURK</name>
<sequence>MAAPFLESPIFPDDLAVWARGGVSFNTTVSGSTSGREQRNIIWNFGRGQWDLQNCFRTAGGVVDPYSVQTLRNFFRVVKGQAYGFRFKDWTDYLDEGNGLLGAPLTSYSQAVVPSGKGSGVPTYQMFKAYIAAPLADYRVIQKPRAAQFFRNGVPVTIGTGAGNAQLDTTTGLLTFVADSSAAASGWTSGSSLTSFTVSSVPAGWAPGVALYFSGVGGDTNSQLNGQAIPIQGISGTTVTLNLNTTGLTLSGGTASKFPQAVDTLTWTGTFDTPCRFSTDQFTPQLDVGSGALYGFQTLSIVEIRP</sequence>
<reference evidence="2 3" key="1">
    <citation type="submission" date="2016-08" db="EMBL/GenBank/DDBJ databases">
        <authorList>
            <person name="Seilhamer J.J."/>
        </authorList>
    </citation>
    <scope>NUCLEOTIDE SEQUENCE [LARGE SCALE GENOMIC DNA]</scope>
    <source>
        <strain evidence="2 3">VC14762</strain>
    </source>
</reference>
<feature type="domain" description="DUF2460" evidence="1">
    <location>
        <begin position="11"/>
        <end position="182"/>
    </location>
</feature>
<dbReference type="EMBL" id="MUTJ01000053">
    <property type="protein sequence ID" value="ONU85009.1"/>
    <property type="molecule type" value="Genomic_DNA"/>
</dbReference>
<evidence type="ECO:0000259" key="1">
    <source>
        <dbReference type="Pfam" id="PF09343"/>
    </source>
</evidence>
<proteinExistence type="predicted"/>
<dbReference type="InterPro" id="IPR011740">
    <property type="entry name" value="DUF2460"/>
</dbReference>
<dbReference type="AlphaFoldDB" id="A0A1V2W3H5"/>
<organism evidence="2 3">
    <name type="scientific">Burkholderia cenocepacia</name>
    <dbReference type="NCBI Taxonomy" id="95486"/>
    <lineage>
        <taxon>Bacteria</taxon>
        <taxon>Pseudomonadati</taxon>
        <taxon>Pseudomonadota</taxon>
        <taxon>Betaproteobacteria</taxon>
        <taxon>Burkholderiales</taxon>
        <taxon>Burkholderiaceae</taxon>
        <taxon>Burkholderia</taxon>
        <taxon>Burkholderia cepacia complex</taxon>
    </lineage>
</organism>
<dbReference type="Proteomes" id="UP000188543">
    <property type="component" value="Unassembled WGS sequence"/>
</dbReference>
<gene>
    <name evidence="2" type="ORF">A8E72_16565</name>
</gene>
<comment type="caution">
    <text evidence="2">The sequence shown here is derived from an EMBL/GenBank/DDBJ whole genome shotgun (WGS) entry which is preliminary data.</text>
</comment>
<protein>
    <recommendedName>
        <fullName evidence="1">DUF2460 domain-containing protein</fullName>
    </recommendedName>
</protein>
<accession>A0A1V2W3H5</accession>
<dbReference type="OrthoDB" id="1685145at2"/>
<dbReference type="Pfam" id="PF09343">
    <property type="entry name" value="DUF2460"/>
    <property type="match status" value="1"/>
</dbReference>